<dbReference type="Proteomes" id="UP000583944">
    <property type="component" value="Unassembled WGS sequence"/>
</dbReference>
<dbReference type="VEuPathDB" id="TriTrypDB:ECC02_009171"/>
<organism evidence="2 3">
    <name type="scientific">Trypanosoma cruzi</name>
    <dbReference type="NCBI Taxonomy" id="5693"/>
    <lineage>
        <taxon>Eukaryota</taxon>
        <taxon>Discoba</taxon>
        <taxon>Euglenozoa</taxon>
        <taxon>Kinetoplastea</taxon>
        <taxon>Metakinetoplastina</taxon>
        <taxon>Trypanosomatida</taxon>
        <taxon>Trypanosomatidae</taxon>
        <taxon>Trypanosoma</taxon>
        <taxon>Schizotrypanum</taxon>
    </lineage>
</organism>
<reference evidence="2 3" key="1">
    <citation type="journal article" date="2019" name="Genome Biol. Evol.">
        <title>Nanopore Sequencing Significantly Improves Genome Assembly of the Protozoan Parasite Trypanosoma cruzi.</title>
        <authorList>
            <person name="Diaz-Viraque F."/>
            <person name="Pita S."/>
            <person name="Greif G."/>
            <person name="de Souza R.C.M."/>
            <person name="Iraola G."/>
            <person name="Robello C."/>
        </authorList>
    </citation>
    <scope>NUCLEOTIDE SEQUENCE [LARGE SCALE GENOMIC DNA]</scope>
    <source>
        <strain evidence="2 3">Berenice</strain>
    </source>
</reference>
<feature type="compositionally biased region" description="Low complexity" evidence="1">
    <location>
        <begin position="149"/>
        <end position="172"/>
    </location>
</feature>
<proteinExistence type="predicted"/>
<sequence>MIPPPSTTTATGKQTAKIFASMLLSSSSSVEFAPKEKSKKAIAWLDVVTSVLPATSIWELVPKSPLNSNAPESSIEDVTFTCTLAPLPLINRPMRMHCNSVMLSVCSGASKYNRSSTIAAVKVTLTKHRPRTPGSGTSKESMLPPCTQRTSVSSASGSGSGSGPRPSGTAAGRHVSPWPPAAHTHSQPLMLLVLAAKHTASMVHAPQSSNVTGVPILRSSW</sequence>
<accession>A0A7J6XVA0</accession>
<evidence type="ECO:0000256" key="1">
    <source>
        <dbReference type="SAM" id="MobiDB-lite"/>
    </source>
</evidence>
<feature type="region of interest" description="Disordered" evidence="1">
    <location>
        <begin position="123"/>
        <end position="183"/>
    </location>
</feature>
<gene>
    <name evidence="2" type="ORF">ECC02_009171</name>
</gene>
<name>A0A7J6XVA0_TRYCR</name>
<comment type="caution">
    <text evidence="2">The sequence shown here is derived from an EMBL/GenBank/DDBJ whole genome shotgun (WGS) entry which is preliminary data.</text>
</comment>
<dbReference type="AlphaFoldDB" id="A0A7J6XVA0"/>
<evidence type="ECO:0000313" key="2">
    <source>
        <dbReference type="EMBL" id="KAF5217930.1"/>
    </source>
</evidence>
<dbReference type="EMBL" id="JABDHM010000114">
    <property type="protein sequence ID" value="KAF5217930.1"/>
    <property type="molecule type" value="Genomic_DNA"/>
</dbReference>
<evidence type="ECO:0000313" key="3">
    <source>
        <dbReference type="Proteomes" id="UP000583944"/>
    </source>
</evidence>
<protein>
    <submittedName>
        <fullName evidence="2">Uncharacterized protein</fullName>
    </submittedName>
</protein>